<evidence type="ECO:0000256" key="7">
    <source>
        <dbReference type="ARBA" id="ARBA00022801"/>
    </source>
</evidence>
<dbReference type="Pfam" id="PF00665">
    <property type="entry name" value="rve"/>
    <property type="match status" value="1"/>
</dbReference>
<evidence type="ECO:0000259" key="9">
    <source>
        <dbReference type="PROSITE" id="PS50994"/>
    </source>
</evidence>
<evidence type="ECO:0000256" key="6">
    <source>
        <dbReference type="ARBA" id="ARBA00022759"/>
    </source>
</evidence>
<dbReference type="InterPro" id="IPR036397">
    <property type="entry name" value="RNaseH_sf"/>
</dbReference>
<dbReference type="Gene3D" id="3.30.420.10">
    <property type="entry name" value="Ribonuclease H-like superfamily/Ribonuclease H"/>
    <property type="match status" value="1"/>
</dbReference>
<keyword evidence="6" id="KW-0255">Endonuclease</keyword>
<evidence type="ECO:0000256" key="4">
    <source>
        <dbReference type="ARBA" id="ARBA00022695"/>
    </source>
</evidence>
<dbReference type="CDD" id="cd01647">
    <property type="entry name" value="RT_LTR"/>
    <property type="match status" value="1"/>
</dbReference>
<name>A0ABD1JNJ8_9TELE</name>
<keyword evidence="4" id="KW-0548">Nucleotidyltransferase</keyword>
<dbReference type="SUPFAM" id="SSF56672">
    <property type="entry name" value="DNA/RNA polymerases"/>
    <property type="match status" value="1"/>
</dbReference>
<dbReference type="Gene3D" id="3.10.20.370">
    <property type="match status" value="1"/>
</dbReference>
<keyword evidence="3" id="KW-0808">Transferase</keyword>
<evidence type="ECO:0000256" key="8">
    <source>
        <dbReference type="ARBA" id="ARBA00022918"/>
    </source>
</evidence>
<evidence type="ECO:0000256" key="3">
    <source>
        <dbReference type="ARBA" id="ARBA00022679"/>
    </source>
</evidence>
<dbReference type="SUPFAM" id="SSF53098">
    <property type="entry name" value="Ribonuclease H-like"/>
    <property type="match status" value="1"/>
</dbReference>
<dbReference type="PANTHER" id="PTHR37984:SF5">
    <property type="entry name" value="PROTEIN NYNRIN-LIKE"/>
    <property type="match status" value="1"/>
</dbReference>
<dbReference type="Proteomes" id="UP001591681">
    <property type="component" value="Unassembled WGS sequence"/>
</dbReference>
<dbReference type="FunFam" id="3.30.70.270:FF:000115">
    <property type="entry name" value="Polyprotein of retroviral origin, putative"/>
    <property type="match status" value="1"/>
</dbReference>
<evidence type="ECO:0000313" key="11">
    <source>
        <dbReference type="Proteomes" id="UP001591681"/>
    </source>
</evidence>
<dbReference type="CDD" id="cd09274">
    <property type="entry name" value="RNase_HI_RT_Ty3"/>
    <property type="match status" value="1"/>
</dbReference>
<dbReference type="PROSITE" id="PS50994">
    <property type="entry name" value="INTEGRASE"/>
    <property type="match status" value="1"/>
</dbReference>
<reference evidence="10 11" key="1">
    <citation type="submission" date="2024-09" db="EMBL/GenBank/DDBJ databases">
        <title>A chromosome-level genome assembly of Gray's grenadier anchovy, Coilia grayii.</title>
        <authorList>
            <person name="Fu Z."/>
        </authorList>
    </citation>
    <scope>NUCLEOTIDE SEQUENCE [LARGE SCALE GENOMIC DNA]</scope>
    <source>
        <strain evidence="10">G4</strain>
        <tissue evidence="10">Muscle</tissue>
    </source>
</reference>
<dbReference type="InterPro" id="IPR000477">
    <property type="entry name" value="RT_dom"/>
</dbReference>
<accession>A0ABD1JNJ8</accession>
<keyword evidence="7" id="KW-0378">Hydrolase</keyword>
<dbReference type="InterPro" id="IPR012337">
    <property type="entry name" value="RNaseH-like_sf"/>
</dbReference>
<dbReference type="Gene3D" id="3.10.10.10">
    <property type="entry name" value="HIV Type 1 Reverse Transcriptase, subunit A, domain 1"/>
    <property type="match status" value="1"/>
</dbReference>
<keyword evidence="5" id="KW-0540">Nuclease</keyword>
<evidence type="ECO:0000313" key="10">
    <source>
        <dbReference type="EMBL" id="KAL2088699.1"/>
    </source>
</evidence>
<organism evidence="10 11">
    <name type="scientific">Coilia grayii</name>
    <name type="common">Gray's grenadier anchovy</name>
    <dbReference type="NCBI Taxonomy" id="363190"/>
    <lineage>
        <taxon>Eukaryota</taxon>
        <taxon>Metazoa</taxon>
        <taxon>Chordata</taxon>
        <taxon>Craniata</taxon>
        <taxon>Vertebrata</taxon>
        <taxon>Euteleostomi</taxon>
        <taxon>Actinopterygii</taxon>
        <taxon>Neopterygii</taxon>
        <taxon>Teleostei</taxon>
        <taxon>Clupei</taxon>
        <taxon>Clupeiformes</taxon>
        <taxon>Clupeoidei</taxon>
        <taxon>Engraulidae</taxon>
        <taxon>Coilinae</taxon>
        <taxon>Coilia</taxon>
    </lineage>
</organism>
<protein>
    <recommendedName>
        <fullName evidence="2">ribonuclease H</fullName>
        <ecNumber evidence="2">3.1.26.4</ecNumber>
    </recommendedName>
</protein>
<evidence type="ECO:0000256" key="5">
    <source>
        <dbReference type="ARBA" id="ARBA00022722"/>
    </source>
</evidence>
<dbReference type="InterPro" id="IPR041373">
    <property type="entry name" value="RT_RNaseH"/>
</dbReference>
<dbReference type="Gene3D" id="3.30.70.270">
    <property type="match status" value="2"/>
</dbReference>
<proteinExistence type="inferred from homology"/>
<dbReference type="EMBL" id="JBHFQA010000013">
    <property type="protein sequence ID" value="KAL2088699.1"/>
    <property type="molecule type" value="Genomic_DNA"/>
</dbReference>
<dbReference type="EC" id="3.1.26.4" evidence="2"/>
<feature type="domain" description="Integrase catalytic" evidence="9">
    <location>
        <begin position="1"/>
        <end position="130"/>
    </location>
</feature>
<dbReference type="Pfam" id="PF00078">
    <property type="entry name" value="RVT_1"/>
    <property type="match status" value="1"/>
</dbReference>
<dbReference type="Pfam" id="PF17917">
    <property type="entry name" value="RT_RNaseH"/>
    <property type="match status" value="1"/>
</dbReference>
<dbReference type="InterPro" id="IPR043502">
    <property type="entry name" value="DNA/RNA_pol_sf"/>
</dbReference>
<dbReference type="InterPro" id="IPR054465">
    <property type="entry name" value="Integrase_p58-like_C"/>
</dbReference>
<dbReference type="Pfam" id="PF22938">
    <property type="entry name" value="Integrase_p58_C"/>
    <property type="match status" value="1"/>
</dbReference>
<dbReference type="AlphaFoldDB" id="A0ABD1JNJ8"/>
<dbReference type="GO" id="GO:0003964">
    <property type="term" value="F:RNA-directed DNA polymerase activity"/>
    <property type="evidence" value="ECO:0007669"/>
    <property type="project" value="UniProtKB-KW"/>
</dbReference>
<dbReference type="InterPro" id="IPR001584">
    <property type="entry name" value="Integrase_cat-core"/>
</dbReference>
<dbReference type="GO" id="GO:0004523">
    <property type="term" value="F:RNA-DNA hybrid ribonuclease activity"/>
    <property type="evidence" value="ECO:0007669"/>
    <property type="project" value="UniProtKB-EC"/>
</dbReference>
<evidence type="ECO:0000256" key="2">
    <source>
        <dbReference type="ARBA" id="ARBA00012180"/>
    </source>
</evidence>
<dbReference type="InterPro" id="IPR050951">
    <property type="entry name" value="Retrovirus_Pol_polyprotein"/>
</dbReference>
<gene>
    <name evidence="10" type="ORF">ACEWY4_015598</name>
</gene>
<evidence type="ECO:0000256" key="1">
    <source>
        <dbReference type="ARBA" id="ARBA00010879"/>
    </source>
</evidence>
<keyword evidence="8" id="KW-0695">RNA-directed DNA polymerase</keyword>
<comment type="caution">
    <text evidence="10">The sequence shown here is derived from an EMBL/GenBank/DDBJ whole genome shotgun (WGS) entry which is preliminary data.</text>
</comment>
<sequence>MMCAATRFPEAVPLRTITTNAVLKELLRFFSLFGLPTIVQTDRGSNFTSRVFASVLKQLRIRHHVSSAFHPESQGALERFHQTLKSMLRKYCLETGKDWADAVPWLLFSCREVVQESLGFSPADLVFAHTPRGPLAVIKDECFGDKPSVSILSYLSNFRSRLRRAWDFDHLQQAQCKMKAWYDRKAVDRHFVVGDKVLMLLPVPGSALQARFTGPYDVLEKVSDRDYLIATPDRRQPKRLCHVNMLKPFYERDSPSVCPEPPPPADSALSTDGVVLMSAVVEGDDDVGSSPCRAVVEGRLNNTAMLSVLNDHLPHLSQCQRADILGLVHQFPELFGDVPKQTHVLKHDIDVGSADPIKQHPYRVNPAKREVLRREVEYMLANGIAEHSISSWSSPCLLVAKPDHTFRFCTDYRRVNAVTKTDCYPLSRIDDCIDRVGSAVFVSKFDLLKGYWQIPLTNRAKDISAFVTPDYFLSYRVMAFGMRNAPASFQRLINTVLSGMSNCEAFLDDVVVYSPDWLSHLAQIRDLFHRLSSANLTINLVKCEFGKATVTYLGRLVGGGKVRPLDAKISAICDFPAPADRRELRRFLGMAGYYRAFCKNFSAVVAPLTDLLSPKVPYVWSEQCSRAFENLKSLLIAAPVLSAPDFSKSFLLAVDACDYGAGAVLLQPGVDGINHPVCYFSKKFSHPQRSYSTIEKEALALVLAVQHFEVYLGASQNIIVYTDHDPLKFLWRMRNANQRLMRWSLILQPFNLEIKHIRGTDNVVADALSRVP</sequence>
<keyword evidence="11" id="KW-1185">Reference proteome</keyword>
<dbReference type="PANTHER" id="PTHR37984">
    <property type="entry name" value="PROTEIN CBG26694"/>
    <property type="match status" value="1"/>
</dbReference>
<dbReference type="InterPro" id="IPR043128">
    <property type="entry name" value="Rev_trsase/Diguanyl_cyclase"/>
</dbReference>
<dbReference type="FunFam" id="3.10.20.370:FF:000001">
    <property type="entry name" value="Retrovirus-related Pol polyprotein from transposon 17.6-like protein"/>
    <property type="match status" value="1"/>
</dbReference>
<comment type="similarity">
    <text evidence="1">Belongs to the beta type-B retroviral polymerase family. HERV class-II K(HML-2) pol subfamily.</text>
</comment>